<evidence type="ECO:0000313" key="4">
    <source>
        <dbReference type="Proteomes" id="UP001284601"/>
    </source>
</evidence>
<organism evidence="3 4">
    <name type="scientific">Conexibacter stalactiti</name>
    <dbReference type="NCBI Taxonomy" id="1940611"/>
    <lineage>
        <taxon>Bacteria</taxon>
        <taxon>Bacillati</taxon>
        <taxon>Actinomycetota</taxon>
        <taxon>Thermoleophilia</taxon>
        <taxon>Solirubrobacterales</taxon>
        <taxon>Conexibacteraceae</taxon>
        <taxon>Conexibacter</taxon>
    </lineage>
</organism>
<feature type="compositionally biased region" description="Basic residues" evidence="1">
    <location>
        <begin position="257"/>
        <end position="267"/>
    </location>
</feature>
<dbReference type="Proteomes" id="UP001284601">
    <property type="component" value="Unassembled WGS sequence"/>
</dbReference>
<sequence>MRSPCSERPRRRVLALAAALAASVGAGAVLAPAAGAVNFVTTANGERWEVNDGAMPGLDTGSIRSVTSASLLGYGGLRISVSGAPPARMDGELMRGFGLRFDGIDTFATTTPVNLSGIDVARELRLDATGNSTRFVDRFTNRTNMPKTVEVTFGGILGQNNRENQSEVVNSANGDTAISSPTAGSRSRRRPRRPERRPAARPRTAPPRPSSAPPAPACSARCSGRPTSSATRSPTRSRSAPEWRPTSTASCAASRSSRARRDRWRTS</sequence>
<gene>
    <name evidence="3" type="ORF">R7226_20735</name>
</gene>
<dbReference type="PROSITE" id="PS51318">
    <property type="entry name" value="TAT"/>
    <property type="match status" value="1"/>
</dbReference>
<keyword evidence="4" id="KW-1185">Reference proteome</keyword>
<feature type="compositionally biased region" description="Pro residues" evidence="1">
    <location>
        <begin position="204"/>
        <end position="216"/>
    </location>
</feature>
<evidence type="ECO:0000256" key="1">
    <source>
        <dbReference type="SAM" id="MobiDB-lite"/>
    </source>
</evidence>
<feature type="compositionally biased region" description="Low complexity" evidence="1">
    <location>
        <begin position="217"/>
        <end position="256"/>
    </location>
</feature>
<feature type="signal peptide" evidence="2">
    <location>
        <begin position="1"/>
        <end position="28"/>
    </location>
</feature>
<dbReference type="EMBL" id="JAWSTH010000065">
    <property type="protein sequence ID" value="MDW5596785.1"/>
    <property type="molecule type" value="Genomic_DNA"/>
</dbReference>
<keyword evidence="2" id="KW-0732">Signal</keyword>
<proteinExistence type="predicted"/>
<dbReference type="RefSeq" id="WP_318599221.1">
    <property type="nucleotide sequence ID" value="NZ_JAWSTH010000065.1"/>
</dbReference>
<comment type="caution">
    <text evidence="3">The sequence shown here is derived from an EMBL/GenBank/DDBJ whole genome shotgun (WGS) entry which is preliminary data.</text>
</comment>
<reference evidence="4" key="1">
    <citation type="submission" date="2023-07" db="EMBL/GenBank/DDBJ databases">
        <title>Conexibacter stalactiti sp. nov., isolated from stalactites in a lava cave and emended description of the genus Conexibacter.</title>
        <authorList>
            <person name="Lee S.D."/>
        </authorList>
    </citation>
    <scope>NUCLEOTIDE SEQUENCE [LARGE SCALE GENOMIC DNA]</scope>
    <source>
        <strain evidence="4">KCTC 39840</strain>
    </source>
</reference>
<dbReference type="InterPro" id="IPR006311">
    <property type="entry name" value="TAT_signal"/>
</dbReference>
<feature type="region of interest" description="Disordered" evidence="1">
    <location>
        <begin position="166"/>
        <end position="267"/>
    </location>
</feature>
<name>A0ABU4HTY6_9ACTN</name>
<protein>
    <submittedName>
        <fullName evidence="3">Uncharacterized protein</fullName>
    </submittedName>
</protein>
<reference evidence="3 4" key="2">
    <citation type="submission" date="2023-10" db="EMBL/GenBank/DDBJ databases">
        <authorList>
            <person name="Han X.F."/>
        </authorList>
    </citation>
    <scope>NUCLEOTIDE SEQUENCE [LARGE SCALE GENOMIC DNA]</scope>
    <source>
        <strain evidence="3 4">KCTC 39840</strain>
    </source>
</reference>
<feature type="compositionally biased region" description="Polar residues" evidence="1">
    <location>
        <begin position="166"/>
        <end position="178"/>
    </location>
</feature>
<accession>A0ABU4HTY6</accession>
<evidence type="ECO:0000313" key="3">
    <source>
        <dbReference type="EMBL" id="MDW5596785.1"/>
    </source>
</evidence>
<feature type="chain" id="PRO_5047180089" evidence="2">
    <location>
        <begin position="29"/>
        <end position="267"/>
    </location>
</feature>
<feature type="compositionally biased region" description="Basic residues" evidence="1">
    <location>
        <begin position="186"/>
        <end position="195"/>
    </location>
</feature>
<evidence type="ECO:0000256" key="2">
    <source>
        <dbReference type="SAM" id="SignalP"/>
    </source>
</evidence>